<evidence type="ECO:0000313" key="20">
    <source>
        <dbReference type="EMBL" id="RVT65196.1"/>
    </source>
</evidence>
<evidence type="ECO:0000256" key="6">
    <source>
        <dbReference type="ARBA" id="ARBA00022692"/>
    </source>
</evidence>
<evidence type="ECO:0000256" key="12">
    <source>
        <dbReference type="ARBA" id="ARBA00023136"/>
    </source>
</evidence>
<dbReference type="PANTHER" id="PTHR34299:SF1">
    <property type="entry name" value="DIACYLGLYCEROL KINASE"/>
    <property type="match status" value="1"/>
</dbReference>
<dbReference type="InterPro" id="IPR000829">
    <property type="entry name" value="DAGK"/>
</dbReference>
<comment type="caution">
    <text evidence="20">The sequence shown here is derived from an EMBL/GenBank/DDBJ whole genome shotgun (WGS) entry which is preliminary data.</text>
</comment>
<evidence type="ECO:0000256" key="19">
    <source>
        <dbReference type="SAM" id="Phobius"/>
    </source>
</evidence>
<evidence type="ECO:0000256" key="7">
    <source>
        <dbReference type="ARBA" id="ARBA00022741"/>
    </source>
</evidence>
<dbReference type="EMBL" id="RZTZ01000002">
    <property type="protein sequence ID" value="RVT65196.1"/>
    <property type="molecule type" value="Genomic_DNA"/>
</dbReference>
<dbReference type="GO" id="GO:0005524">
    <property type="term" value="F:ATP binding"/>
    <property type="evidence" value="ECO:0007669"/>
    <property type="project" value="UniProtKB-KW"/>
</dbReference>
<evidence type="ECO:0000256" key="13">
    <source>
        <dbReference type="ARBA" id="ARBA00023209"/>
    </source>
</evidence>
<keyword evidence="6 19" id="KW-0812">Transmembrane</keyword>
<keyword evidence="21" id="KW-1185">Reference proteome</keyword>
<comment type="similarity">
    <text evidence="2">Belongs to the bacterial diacylglycerol kinase family.</text>
</comment>
<gene>
    <name evidence="20" type="ORF">EM808_06710</name>
</gene>
<keyword evidence="18" id="KW-0460">Magnesium</keyword>
<dbReference type="GO" id="GO:0005886">
    <property type="term" value="C:plasma membrane"/>
    <property type="evidence" value="ECO:0007669"/>
    <property type="project" value="UniProtKB-SubCell"/>
</dbReference>
<evidence type="ECO:0000256" key="14">
    <source>
        <dbReference type="ARBA" id="ARBA00023264"/>
    </source>
</evidence>
<keyword evidence="4" id="KW-0444">Lipid biosynthesis</keyword>
<feature type="binding site" evidence="17">
    <location>
        <begin position="90"/>
        <end position="92"/>
    </location>
    <ligand>
        <name>ATP</name>
        <dbReference type="ChEBI" id="CHEBI:30616"/>
    </ligand>
</feature>
<feature type="binding site" evidence="17">
    <location>
        <position position="81"/>
    </location>
    <ligand>
        <name>ATP</name>
        <dbReference type="ChEBI" id="CHEBI:30616"/>
    </ligand>
</feature>
<dbReference type="Pfam" id="PF01219">
    <property type="entry name" value="DAGK_prokar"/>
    <property type="match status" value="1"/>
</dbReference>
<protein>
    <submittedName>
        <fullName evidence="20">Diacylglycerol kinase family protein</fullName>
    </submittedName>
</protein>
<keyword evidence="9 17" id="KW-0067">ATP-binding</keyword>
<dbReference type="AlphaFoldDB" id="A0A437KDW3"/>
<evidence type="ECO:0000256" key="9">
    <source>
        <dbReference type="ARBA" id="ARBA00022840"/>
    </source>
</evidence>
<sequence>MNSDYKDKRIKKNSQLSSFRLAFLGICSAFMKERNLRIHFCLMAIVVILGFFCHISLHEWMFIFIAIGLVISMELMNTALERVVDLVTKEYHPLAKQAKDIAAGAVLFSAIIALLIGIIIILPKLLDLYIY</sequence>
<evidence type="ECO:0000256" key="18">
    <source>
        <dbReference type="PIRSR" id="PIRSR600829-4"/>
    </source>
</evidence>
<comment type="subcellular location">
    <subcellularLocation>
        <location evidence="1">Cell membrane</location>
        <topology evidence="1">Multi-pass membrane protein</topology>
    </subcellularLocation>
</comment>
<dbReference type="GO" id="GO:0008654">
    <property type="term" value="P:phospholipid biosynthetic process"/>
    <property type="evidence" value="ECO:0007669"/>
    <property type="project" value="UniProtKB-KW"/>
</dbReference>
<keyword evidence="18" id="KW-0479">Metal-binding</keyword>
<feature type="transmembrane region" description="Helical" evidence="19">
    <location>
        <begin position="38"/>
        <end position="57"/>
    </location>
</feature>
<keyword evidence="10 19" id="KW-1133">Transmembrane helix</keyword>
<evidence type="ECO:0000256" key="15">
    <source>
        <dbReference type="PIRSR" id="PIRSR600829-1"/>
    </source>
</evidence>
<evidence type="ECO:0000256" key="1">
    <source>
        <dbReference type="ARBA" id="ARBA00004651"/>
    </source>
</evidence>
<keyword evidence="3" id="KW-1003">Cell membrane</keyword>
<reference evidence="20 21" key="1">
    <citation type="submission" date="2019-01" db="EMBL/GenBank/DDBJ databases">
        <title>Bacillus sp. M5HDSG1-1, whole genome shotgun sequence.</title>
        <authorList>
            <person name="Tuo L."/>
        </authorList>
    </citation>
    <scope>NUCLEOTIDE SEQUENCE [LARGE SCALE GENOMIC DNA]</scope>
    <source>
        <strain evidence="20 21">M5HDSG1-1</strain>
    </source>
</reference>
<dbReference type="PROSITE" id="PS01069">
    <property type="entry name" value="DAGK_PROKAR"/>
    <property type="match status" value="1"/>
</dbReference>
<feature type="transmembrane region" description="Helical" evidence="19">
    <location>
        <begin position="63"/>
        <end position="80"/>
    </location>
</feature>
<keyword evidence="7 17" id="KW-0547">Nucleotide-binding</keyword>
<dbReference type="GO" id="GO:0046872">
    <property type="term" value="F:metal ion binding"/>
    <property type="evidence" value="ECO:0007669"/>
    <property type="project" value="UniProtKB-KW"/>
</dbReference>
<keyword evidence="14" id="KW-1208">Phospholipid metabolism</keyword>
<feature type="binding site" evidence="17">
    <location>
        <begin position="99"/>
        <end position="100"/>
    </location>
    <ligand>
        <name>ATP</name>
        <dbReference type="ChEBI" id="CHEBI:30616"/>
    </ligand>
</feature>
<dbReference type="InterPro" id="IPR033717">
    <property type="entry name" value="UDPK"/>
</dbReference>
<dbReference type="CDD" id="cd14265">
    <property type="entry name" value="UDPK_IM_like"/>
    <property type="match status" value="1"/>
</dbReference>
<dbReference type="Gene3D" id="1.10.287.3610">
    <property type="match status" value="1"/>
</dbReference>
<feature type="binding site" evidence="18">
    <location>
        <position position="33"/>
    </location>
    <ligand>
        <name>a divalent metal cation</name>
        <dbReference type="ChEBI" id="CHEBI:60240"/>
    </ligand>
</feature>
<comment type="cofactor">
    <cofactor evidence="18">
        <name>Mg(2+)</name>
        <dbReference type="ChEBI" id="CHEBI:18420"/>
    </cofactor>
    <text evidence="18">Mn(2+), Zn(2+), Cd(2+) and Co(2+) support activity to lesser extents.</text>
</comment>
<organism evidence="20 21">
    <name type="scientific">Niallia taxi</name>
    <dbReference type="NCBI Taxonomy" id="2499688"/>
    <lineage>
        <taxon>Bacteria</taxon>
        <taxon>Bacillati</taxon>
        <taxon>Bacillota</taxon>
        <taxon>Bacilli</taxon>
        <taxon>Bacillales</taxon>
        <taxon>Bacillaceae</taxon>
        <taxon>Niallia</taxon>
    </lineage>
</organism>
<keyword evidence="11" id="KW-0443">Lipid metabolism</keyword>
<dbReference type="InterPro" id="IPR036945">
    <property type="entry name" value="DAGK_sf"/>
</dbReference>
<feature type="transmembrane region" description="Helical" evidence="19">
    <location>
        <begin position="101"/>
        <end position="122"/>
    </location>
</feature>
<evidence type="ECO:0000256" key="17">
    <source>
        <dbReference type="PIRSR" id="PIRSR600829-3"/>
    </source>
</evidence>
<feature type="active site" description="Proton acceptor" evidence="15">
    <location>
        <position position="74"/>
    </location>
</feature>
<evidence type="ECO:0000256" key="8">
    <source>
        <dbReference type="ARBA" id="ARBA00022777"/>
    </source>
</evidence>
<feature type="binding site" evidence="16">
    <location>
        <position position="74"/>
    </location>
    <ligand>
        <name>substrate</name>
    </ligand>
</feature>
<keyword evidence="12 19" id="KW-0472">Membrane</keyword>
<evidence type="ECO:0000256" key="5">
    <source>
        <dbReference type="ARBA" id="ARBA00022679"/>
    </source>
</evidence>
<dbReference type="Proteomes" id="UP000288024">
    <property type="component" value="Unassembled WGS sequence"/>
</dbReference>
<evidence type="ECO:0000313" key="21">
    <source>
        <dbReference type="Proteomes" id="UP000288024"/>
    </source>
</evidence>
<evidence type="ECO:0000256" key="11">
    <source>
        <dbReference type="ARBA" id="ARBA00023098"/>
    </source>
</evidence>
<dbReference type="GO" id="GO:0016301">
    <property type="term" value="F:kinase activity"/>
    <property type="evidence" value="ECO:0007669"/>
    <property type="project" value="UniProtKB-KW"/>
</dbReference>
<evidence type="ECO:0000256" key="4">
    <source>
        <dbReference type="ARBA" id="ARBA00022516"/>
    </source>
</evidence>
<evidence type="ECO:0000256" key="2">
    <source>
        <dbReference type="ARBA" id="ARBA00005967"/>
    </source>
</evidence>
<evidence type="ECO:0000256" key="3">
    <source>
        <dbReference type="ARBA" id="ARBA00022475"/>
    </source>
</evidence>
<evidence type="ECO:0000256" key="16">
    <source>
        <dbReference type="PIRSR" id="PIRSR600829-2"/>
    </source>
</evidence>
<keyword evidence="13" id="KW-0594">Phospholipid biosynthesis</keyword>
<dbReference type="PANTHER" id="PTHR34299">
    <property type="entry name" value="DIACYLGLYCEROL KINASE"/>
    <property type="match status" value="1"/>
</dbReference>
<accession>A0A437KDW3</accession>
<feature type="binding site" evidence="17">
    <location>
        <position position="33"/>
    </location>
    <ligand>
        <name>ATP</name>
        <dbReference type="ChEBI" id="CHEBI:30616"/>
    </ligand>
</feature>
<keyword evidence="5" id="KW-0808">Transferase</keyword>
<evidence type="ECO:0000256" key="10">
    <source>
        <dbReference type="ARBA" id="ARBA00022989"/>
    </source>
</evidence>
<name>A0A437KDW3_9BACI</name>
<keyword evidence="8 20" id="KW-0418">Kinase</keyword>
<feature type="binding site" evidence="18">
    <location>
        <position position="81"/>
    </location>
    <ligand>
        <name>a divalent metal cation</name>
        <dbReference type="ChEBI" id="CHEBI:60240"/>
    </ligand>
</feature>
<proteinExistence type="inferred from homology"/>